<dbReference type="GO" id="GO:0003964">
    <property type="term" value="F:RNA-directed DNA polymerase activity"/>
    <property type="evidence" value="ECO:0007669"/>
    <property type="project" value="UniProtKB-KW"/>
</dbReference>
<dbReference type="GO" id="GO:0008233">
    <property type="term" value="F:peptidase activity"/>
    <property type="evidence" value="ECO:0007669"/>
    <property type="project" value="UniProtKB-KW"/>
</dbReference>
<feature type="region of interest" description="Disordered" evidence="9">
    <location>
        <begin position="459"/>
        <end position="579"/>
    </location>
</feature>
<dbReference type="Gene3D" id="3.30.70.270">
    <property type="match status" value="2"/>
</dbReference>
<dbReference type="CDD" id="cd09274">
    <property type="entry name" value="RNase_HI_RT_Ty3"/>
    <property type="match status" value="1"/>
</dbReference>
<protein>
    <recommendedName>
        <fullName evidence="11">Reverse transcriptase domain-containing protein</fullName>
    </recommendedName>
</protein>
<evidence type="ECO:0000256" key="7">
    <source>
        <dbReference type="ARBA" id="ARBA00022918"/>
    </source>
</evidence>
<feature type="compositionally biased region" description="Polar residues" evidence="9">
    <location>
        <begin position="1"/>
        <end position="13"/>
    </location>
</feature>
<evidence type="ECO:0000313" key="12">
    <source>
        <dbReference type="EMBL" id="THH32421.1"/>
    </source>
</evidence>
<keyword evidence="6" id="KW-0378">Hydrolase</keyword>
<feature type="compositionally biased region" description="Basic and acidic residues" evidence="9">
    <location>
        <begin position="1416"/>
        <end position="1436"/>
    </location>
</feature>
<feature type="region of interest" description="Disordered" evidence="9">
    <location>
        <begin position="2092"/>
        <end position="2171"/>
    </location>
</feature>
<dbReference type="EMBL" id="SGPM01000022">
    <property type="protein sequence ID" value="THH32421.1"/>
    <property type="molecule type" value="Genomic_DNA"/>
</dbReference>
<keyword evidence="4" id="KW-0540">Nuclease</keyword>
<dbReference type="InterPro" id="IPR000477">
    <property type="entry name" value="RT_dom"/>
</dbReference>
<evidence type="ECO:0000256" key="6">
    <source>
        <dbReference type="ARBA" id="ARBA00022801"/>
    </source>
</evidence>
<dbReference type="Pfam" id="PF17919">
    <property type="entry name" value="RT_RNaseH_2"/>
    <property type="match status" value="1"/>
</dbReference>
<feature type="compositionally biased region" description="Basic and acidic residues" evidence="9">
    <location>
        <begin position="2154"/>
        <end position="2171"/>
    </location>
</feature>
<dbReference type="CDD" id="cd01647">
    <property type="entry name" value="RT_LTR"/>
    <property type="match status" value="1"/>
</dbReference>
<dbReference type="Pfam" id="PF17917">
    <property type="entry name" value="RT_RNaseH"/>
    <property type="match status" value="1"/>
</dbReference>
<keyword evidence="10" id="KW-0812">Transmembrane</keyword>
<feature type="domain" description="Reverse transcriptase" evidence="11">
    <location>
        <begin position="1592"/>
        <end position="1805"/>
    </location>
</feature>
<feature type="region of interest" description="Disordered" evidence="9">
    <location>
        <begin position="1416"/>
        <end position="1508"/>
    </location>
</feature>
<dbReference type="PANTHER" id="PTHR37984">
    <property type="entry name" value="PROTEIN CBG26694"/>
    <property type="match status" value="1"/>
</dbReference>
<dbReference type="Gene3D" id="3.10.10.10">
    <property type="entry name" value="HIV Type 1 Reverse Transcriptase, subunit A, domain 1"/>
    <property type="match status" value="1"/>
</dbReference>
<feature type="compositionally biased region" description="Low complexity" evidence="9">
    <location>
        <begin position="508"/>
        <end position="517"/>
    </location>
</feature>
<feature type="region of interest" description="Disordered" evidence="9">
    <location>
        <begin position="1"/>
        <end position="77"/>
    </location>
</feature>
<evidence type="ECO:0000256" key="5">
    <source>
        <dbReference type="ARBA" id="ARBA00022759"/>
    </source>
</evidence>
<evidence type="ECO:0000313" key="13">
    <source>
        <dbReference type="Proteomes" id="UP000308730"/>
    </source>
</evidence>
<keyword evidence="1" id="KW-0645">Protease</keyword>
<evidence type="ECO:0000256" key="8">
    <source>
        <dbReference type="ARBA" id="ARBA00023268"/>
    </source>
</evidence>
<accession>A0A4S4N3N3</accession>
<dbReference type="GO" id="GO:0004519">
    <property type="term" value="F:endonuclease activity"/>
    <property type="evidence" value="ECO:0007669"/>
    <property type="project" value="UniProtKB-KW"/>
</dbReference>
<feature type="compositionally biased region" description="Polar residues" evidence="9">
    <location>
        <begin position="1471"/>
        <end position="1491"/>
    </location>
</feature>
<dbReference type="PROSITE" id="PS50878">
    <property type="entry name" value="RT_POL"/>
    <property type="match status" value="1"/>
</dbReference>
<feature type="region of interest" description="Disordered" evidence="9">
    <location>
        <begin position="404"/>
        <end position="439"/>
    </location>
</feature>
<feature type="region of interest" description="Disordered" evidence="9">
    <location>
        <begin position="867"/>
        <end position="887"/>
    </location>
</feature>
<evidence type="ECO:0000256" key="10">
    <source>
        <dbReference type="SAM" id="Phobius"/>
    </source>
</evidence>
<keyword evidence="8" id="KW-0511">Multifunctional enzyme</keyword>
<evidence type="ECO:0000256" key="2">
    <source>
        <dbReference type="ARBA" id="ARBA00022679"/>
    </source>
</evidence>
<evidence type="ECO:0000256" key="9">
    <source>
        <dbReference type="SAM" id="MobiDB-lite"/>
    </source>
</evidence>
<reference evidence="12 13" key="1">
    <citation type="submission" date="2019-02" db="EMBL/GenBank/DDBJ databases">
        <title>Genome sequencing of the rare red list fungi Antrodiella citrinella (Flaviporus citrinellus).</title>
        <authorList>
            <person name="Buettner E."/>
            <person name="Kellner H."/>
        </authorList>
    </citation>
    <scope>NUCLEOTIDE SEQUENCE [LARGE SCALE GENOMIC DNA]</scope>
    <source>
        <strain evidence="12 13">DSM 108506</strain>
    </source>
</reference>
<dbReference type="InterPro" id="IPR041577">
    <property type="entry name" value="RT_RNaseH_2"/>
</dbReference>
<feature type="compositionally biased region" description="Gly residues" evidence="9">
    <location>
        <begin position="547"/>
        <end position="571"/>
    </location>
</feature>
<keyword evidence="3" id="KW-0548">Nucleotidyltransferase</keyword>
<comment type="caution">
    <text evidence="12">The sequence shown here is derived from an EMBL/GenBank/DDBJ whole genome shotgun (WGS) entry which is preliminary data.</text>
</comment>
<feature type="compositionally biased region" description="Pro residues" evidence="9">
    <location>
        <begin position="406"/>
        <end position="416"/>
    </location>
</feature>
<evidence type="ECO:0000256" key="4">
    <source>
        <dbReference type="ARBA" id="ARBA00022722"/>
    </source>
</evidence>
<dbReference type="FunFam" id="3.30.70.270:FF:000023">
    <property type="entry name" value="Pol"/>
    <property type="match status" value="1"/>
</dbReference>
<dbReference type="Pfam" id="PF00078">
    <property type="entry name" value="RVT_1"/>
    <property type="match status" value="1"/>
</dbReference>
<organism evidence="12 13">
    <name type="scientific">Antrodiella citrinella</name>
    <dbReference type="NCBI Taxonomy" id="2447956"/>
    <lineage>
        <taxon>Eukaryota</taxon>
        <taxon>Fungi</taxon>
        <taxon>Dikarya</taxon>
        <taxon>Basidiomycota</taxon>
        <taxon>Agaricomycotina</taxon>
        <taxon>Agaricomycetes</taxon>
        <taxon>Polyporales</taxon>
        <taxon>Steccherinaceae</taxon>
        <taxon>Antrodiella</taxon>
    </lineage>
</organism>
<keyword evidence="13" id="KW-1185">Reference proteome</keyword>
<dbReference type="InterPro" id="IPR043502">
    <property type="entry name" value="DNA/RNA_pol_sf"/>
</dbReference>
<dbReference type="Proteomes" id="UP000308730">
    <property type="component" value="Unassembled WGS sequence"/>
</dbReference>
<gene>
    <name evidence="12" type="ORF">EUX98_g1748</name>
</gene>
<dbReference type="InterPro" id="IPR043128">
    <property type="entry name" value="Rev_trsase/Diguanyl_cyclase"/>
</dbReference>
<keyword evidence="10" id="KW-1133">Transmembrane helix</keyword>
<feature type="region of interest" description="Disordered" evidence="9">
    <location>
        <begin position="342"/>
        <end position="364"/>
    </location>
</feature>
<evidence type="ECO:0000259" key="11">
    <source>
        <dbReference type="PROSITE" id="PS50878"/>
    </source>
</evidence>
<evidence type="ECO:0000256" key="1">
    <source>
        <dbReference type="ARBA" id="ARBA00022670"/>
    </source>
</evidence>
<keyword evidence="10" id="KW-0472">Membrane</keyword>
<keyword evidence="5" id="KW-0255">Endonuclease</keyword>
<proteinExistence type="predicted"/>
<dbReference type="InterPro" id="IPR041373">
    <property type="entry name" value="RT_RNaseH"/>
</dbReference>
<dbReference type="PANTHER" id="PTHR37984:SF5">
    <property type="entry name" value="PROTEIN NYNRIN-LIKE"/>
    <property type="match status" value="1"/>
</dbReference>
<dbReference type="OrthoDB" id="2789199at2759"/>
<name>A0A4S4N3N3_9APHY</name>
<keyword evidence="2" id="KW-0808">Transferase</keyword>
<dbReference type="InterPro" id="IPR050951">
    <property type="entry name" value="Retrovirus_Pol_polyprotein"/>
</dbReference>
<feature type="compositionally biased region" description="Pro residues" evidence="9">
    <location>
        <begin position="532"/>
        <end position="541"/>
    </location>
</feature>
<sequence>MSTNPTPATTLSFSPADVLSRAPSSAMTFGDEEDADRTFDAGGQRGASEGREDEEREVMNAIRPTEEGPDNNNKAPSLSREAIEARALHDNTPEGRLYQSYAFAKDMNSDPLRDSVLWHATRKLTASDIVDRGRSPGRSEDERFLIKSRLALDTKAKVKALQSTLDGLIRLLPSRCEAPARQFRVLNHDHLDHERILNGTSSVPRLQLAWKLLCRRMEYGDRWVDKYYLECKQGPSVPKVSPWTTPSESGQRLTRLREDNNADVEAQLRANLENVPSYRGLDASWGSRTSDYYRHTPLHELVPEAIDPQLEGQYASPEEEREVPAHSFYEDGEREDLSYINKTSLNNPGFQLPEAPNRPSRRREANVTFAGSENRGGADSLSRPQSAVPVSQSISIALEKLKLRPPTSPSFDPPPAISMNPLLGMAQRGRPPNAPTAVTAMSALPPQHSYSTIVETQAMGAQVGSSGRALDPQSDPPNPDARRNDVSAPRLAGGGRGDPPDGDDGDDPSGYPRGNGLPPLPPARPRGNGEEAPPPIPPPALPNRTGPPGGNPGGGGGGNPGGGGGGNNGDLGGRHTDPYFGLPTQLVPKIRYEFDLKNIPQWDGSHGSAALQWFARVHQLASVRGYVPQQLGLILPFTFKPGSEIDSWYLNIVTEPWKEYMTSHYAAFLHAVRTYYLGPLWAQEQVALYQLQQFRQEGFKRETPTQFIQRRTLYSRLLNYTQEGSRAEALDLMSAAPPSWKTIVNLDTVDSVMTVHSRVQENEIQLSESVRSSSDNVASEVQKELCRLGYGLNQSSGGPSSSTTRRYPFTRQAHFAAAPHELPAFSGEEAESALSVLPPFGDSHVYLVEDGDVQTDPIIMEAYAVGKSRQRPPPKGGYPFNKRDDVKSPTKLPPSPCKCCGSSNHWDNDCPYWNLWKAKYQKTANVSELDDTGHDSVYYQAYDNLNALAALSPYDPFGKILPLNSSNSHRWGHHALVSRHLAQSFWLETIAELNEEVPSQKPSEFFSNRAAYPRATVEDAEDEDTLPQYPRLSASEAYLVDKVNTEPTRTQENFAASIDEFLVDAVQEFTDETQAYSTEKTAQEAFLSISEPGIAGPPAADSVEWIQPCRRAVAGQSSRGVSVLSVKGHVGSLQDNVVDLRLDSCADVSLLSEAYYQSLLNPPPLRQGMRMELYQLTNKDTRLKGYVHIPVWIPTSDGTVIAMNAEAYVVPGMTVPILLGEDFQQSYQVGISRDVSLGTTATFGPDQRAVTARAVERPPYGAWLRKSVSQVAAFVKAKTHRRNKAERARKKAAIKQDLVTVRAAQDLRIPANSSRAVKVSSYFDDPEKEWLVEKALLNNGTDEFFAVPNVLISAKTPFVPVANTSNHPRMIRQGDILGMLVDPEDQVERPRSEDHLREMRNVAARYAAIVEAFRSREAGTQKEQGHGAKEKSPSKESRRRRAFQVDPEGVAHPVRGDREPETAAADIKLSGGSSQRPDVSLSGSAVTTSDVPTKDSESWGPKTAEAPDNQVYSSKDLEKILDVGDLPEHLKPQAWEMLRKRIKVFGFDGRLGHLETKCHIRTKEGVQPISVPMYASSPAKRQVIDEQLQKWFEQEVIEPSKSPWSAPVVIIYRNGKPRFCVDYRKLNANTIPDEFPIPRQGEILNTLSGSQVLSSLDALSGFTQLEMASEDVEKTAFRTHRGLFQFKRMPFGLRNGPSIFQRVMQSILSPYLWLFCLVYIDDIVVYSRSYEEHIKHLDQVLGAIEEAGLTLLPPKCHLFYGSILLLGHKVSRLGLSTHREKVKAILEIERPKNLSKLQTFLGMVVYFSVFIPFYSTIAAPLFQLLRKGAKWHWGAEQEHAFQSAKLALQSAPILGHPLEGRPYRLYTDASDEALGCALQQVQPIRVGDMKNTRLYDRLAKLHRDGKPVPRLIPSMTDKILDVPDPGGWASQFDETVIHVERVVAYWSRTFKDAETRYSATEREALAAKEGLVRFQPFLEGESVILITDHAALQWAKTYENANKRLSAWGTVFSTYTPKLAIVHRPGRLHSNVDPLSRLPRAPPEHTSPVVDEYSSLVTDSETMEERELSATLAPAAKYSLHVQRLLEALQTTPSEVSREASAARRSARLRAKGAQEETYLPTQRNLQRPGVPVGDDGSPAGPTDMSAHSSEPLKPAEDPYKARMLWEETHR</sequence>
<keyword evidence="7" id="KW-0695">RNA-directed DNA polymerase</keyword>
<dbReference type="FunFam" id="3.10.10.10:FF:000007">
    <property type="entry name" value="Retrovirus-related Pol polyprotein from transposon 17.6-like Protein"/>
    <property type="match status" value="1"/>
</dbReference>
<feature type="transmembrane region" description="Helical" evidence="10">
    <location>
        <begin position="1800"/>
        <end position="1822"/>
    </location>
</feature>
<evidence type="ECO:0000256" key="3">
    <source>
        <dbReference type="ARBA" id="ARBA00022695"/>
    </source>
</evidence>
<dbReference type="SUPFAM" id="SSF56672">
    <property type="entry name" value="DNA/RNA polymerases"/>
    <property type="match status" value="1"/>
</dbReference>
<dbReference type="GO" id="GO:0006508">
    <property type="term" value="P:proteolysis"/>
    <property type="evidence" value="ECO:0007669"/>
    <property type="project" value="UniProtKB-KW"/>
</dbReference>